<dbReference type="PANTHER" id="PTHR10584:SF166">
    <property type="entry name" value="RIBOKINASE"/>
    <property type="match status" value="1"/>
</dbReference>
<keyword evidence="5" id="KW-1185">Reference proteome</keyword>
<name>A0ABV5ZM07_9BACT</name>
<dbReference type="EMBL" id="JBHLZF010000002">
    <property type="protein sequence ID" value="MFB9898423.1"/>
    <property type="molecule type" value="Genomic_DNA"/>
</dbReference>
<accession>A0ABV5ZM07</accession>
<protein>
    <submittedName>
        <fullName evidence="4">PfkB family carbohydrate kinase</fullName>
    </submittedName>
</protein>
<gene>
    <name evidence="4" type="ORF">ACFFK8_11615</name>
</gene>
<dbReference type="GO" id="GO:0016301">
    <property type="term" value="F:kinase activity"/>
    <property type="evidence" value="ECO:0007669"/>
    <property type="project" value="UniProtKB-KW"/>
</dbReference>
<evidence type="ECO:0000256" key="2">
    <source>
        <dbReference type="ARBA" id="ARBA00022777"/>
    </source>
</evidence>
<dbReference type="PANTHER" id="PTHR10584">
    <property type="entry name" value="SUGAR KINASE"/>
    <property type="match status" value="1"/>
</dbReference>
<dbReference type="Gene3D" id="3.40.1190.20">
    <property type="match status" value="1"/>
</dbReference>
<keyword evidence="2 4" id="KW-0418">Kinase</keyword>
<proteinExistence type="predicted"/>
<dbReference type="Pfam" id="PF00294">
    <property type="entry name" value="PfkB"/>
    <property type="match status" value="1"/>
</dbReference>
<evidence type="ECO:0000313" key="5">
    <source>
        <dbReference type="Proteomes" id="UP001589688"/>
    </source>
</evidence>
<feature type="domain" description="Carbohydrate kinase PfkB" evidence="3">
    <location>
        <begin position="2"/>
        <end position="276"/>
    </location>
</feature>
<sequence length="299" mass="33489">MKDLCCIGHITRDKIITPESTVHMAGGTSFYMSYGICQLPPKVSYQLVTKVGRGQLAEVEKLQQSGVDVVCYSSRHTVYFENKYGENTNNRTQRVLAKADPFTIEEMRPLEAKVFHLGSLLNDDFSPEVVKYLSTQGFVSIDVQGYLRKVVGEQVHATDWADKKDILSCTDILKLNEHEMEVITNSKNPRTVALQLAEYGVREIVITLGSYGSLIYADGRFHEIPAYRPAKVVDATGCGDTYSTGYLYCRSQGMNVEESGRFAAAMCTLKLEHSGPFDRTLKDIHQVMRKSQHHPATAF</sequence>
<keyword evidence="1" id="KW-0808">Transferase</keyword>
<dbReference type="InterPro" id="IPR011611">
    <property type="entry name" value="PfkB_dom"/>
</dbReference>
<dbReference type="InterPro" id="IPR029056">
    <property type="entry name" value="Ribokinase-like"/>
</dbReference>
<dbReference type="RefSeq" id="WP_005845100.1">
    <property type="nucleotide sequence ID" value="NZ_JBHLZF010000002.1"/>
</dbReference>
<evidence type="ECO:0000256" key="1">
    <source>
        <dbReference type="ARBA" id="ARBA00022679"/>
    </source>
</evidence>
<comment type="caution">
    <text evidence="4">The sequence shown here is derived from an EMBL/GenBank/DDBJ whole genome shotgun (WGS) entry which is preliminary data.</text>
</comment>
<evidence type="ECO:0000313" key="4">
    <source>
        <dbReference type="EMBL" id="MFB9898423.1"/>
    </source>
</evidence>
<dbReference type="Proteomes" id="UP001589688">
    <property type="component" value="Unassembled WGS sequence"/>
</dbReference>
<evidence type="ECO:0000259" key="3">
    <source>
        <dbReference type="Pfam" id="PF00294"/>
    </source>
</evidence>
<reference evidence="4 5" key="1">
    <citation type="submission" date="2024-09" db="EMBL/GenBank/DDBJ databases">
        <authorList>
            <person name="Sun Q."/>
            <person name="Mori K."/>
        </authorList>
    </citation>
    <scope>NUCLEOTIDE SEQUENCE [LARGE SCALE GENOMIC DNA]</scope>
    <source>
        <strain evidence="4 5">ATCC 51272</strain>
    </source>
</reference>
<dbReference type="SUPFAM" id="SSF53613">
    <property type="entry name" value="Ribokinase-like"/>
    <property type="match status" value="1"/>
</dbReference>
<organism evidence="4 5">
    <name type="scientific">Hallella seregens ATCC 51272</name>
    <dbReference type="NCBI Taxonomy" id="1336250"/>
    <lineage>
        <taxon>Bacteria</taxon>
        <taxon>Pseudomonadati</taxon>
        <taxon>Bacteroidota</taxon>
        <taxon>Bacteroidia</taxon>
        <taxon>Bacteroidales</taxon>
        <taxon>Prevotellaceae</taxon>
        <taxon>Hallella</taxon>
    </lineage>
</organism>